<keyword evidence="1" id="KW-0004">4Fe-4S</keyword>
<evidence type="ECO:0000256" key="2">
    <source>
        <dbReference type="ARBA" id="ARBA00022723"/>
    </source>
</evidence>
<evidence type="ECO:0000259" key="5">
    <source>
        <dbReference type="PROSITE" id="PS51656"/>
    </source>
</evidence>
<protein>
    <submittedName>
        <fullName evidence="6">(Fe-S)-binding protein</fullName>
    </submittedName>
</protein>
<keyword evidence="2" id="KW-0479">Metal-binding</keyword>
<proteinExistence type="predicted"/>
<evidence type="ECO:0000313" key="7">
    <source>
        <dbReference type="Proteomes" id="UP001222800"/>
    </source>
</evidence>
<dbReference type="InterPro" id="IPR051069">
    <property type="entry name" value="ACDS_complex_subunit"/>
</dbReference>
<gene>
    <name evidence="6" type="ORF">P4S50_14815</name>
</gene>
<keyword evidence="4" id="KW-0411">Iron-sulfur</keyword>
<dbReference type="Proteomes" id="UP001222800">
    <property type="component" value="Chromosome"/>
</dbReference>
<evidence type="ECO:0000256" key="3">
    <source>
        <dbReference type="ARBA" id="ARBA00023004"/>
    </source>
</evidence>
<accession>A0ABY8E9P7</accession>
<evidence type="ECO:0000313" key="6">
    <source>
        <dbReference type="EMBL" id="WFD09647.1"/>
    </source>
</evidence>
<dbReference type="PANTHER" id="PTHR36214">
    <property type="match status" value="1"/>
</dbReference>
<organism evidence="6 7">
    <name type="scientific">Tepidibacter hydrothermalis</name>
    <dbReference type="NCBI Taxonomy" id="3036126"/>
    <lineage>
        <taxon>Bacteria</taxon>
        <taxon>Bacillati</taxon>
        <taxon>Bacillota</taxon>
        <taxon>Clostridia</taxon>
        <taxon>Peptostreptococcales</taxon>
        <taxon>Peptostreptococcaceae</taxon>
        <taxon>Tepidibacter</taxon>
    </lineage>
</organism>
<keyword evidence="3" id="KW-0408">Iron</keyword>
<reference evidence="6 7" key="1">
    <citation type="submission" date="2023-03" db="EMBL/GenBank/DDBJ databases">
        <title>Complete genome sequence of Tepidibacter sp. SWIR-1, isolated from a deep-sea hydrothermal vent.</title>
        <authorList>
            <person name="Li X."/>
        </authorList>
    </citation>
    <scope>NUCLEOTIDE SEQUENCE [LARGE SCALE GENOMIC DNA]</scope>
    <source>
        <strain evidence="6 7">SWIR-1</strain>
    </source>
</reference>
<evidence type="ECO:0000256" key="4">
    <source>
        <dbReference type="ARBA" id="ARBA00023014"/>
    </source>
</evidence>
<name>A0ABY8E9P7_9FIRM</name>
<dbReference type="RefSeq" id="WP_277731578.1">
    <property type="nucleotide sequence ID" value="NZ_CP120733.1"/>
</dbReference>
<dbReference type="PROSITE" id="PS51656">
    <property type="entry name" value="4FE4S"/>
    <property type="match status" value="1"/>
</dbReference>
<dbReference type="Pfam" id="PF04060">
    <property type="entry name" value="FeS"/>
    <property type="match status" value="1"/>
</dbReference>
<feature type="domain" description="4Fe-4S" evidence="5">
    <location>
        <begin position="109"/>
        <end position="168"/>
    </location>
</feature>
<dbReference type="EMBL" id="CP120733">
    <property type="protein sequence ID" value="WFD09647.1"/>
    <property type="molecule type" value="Genomic_DNA"/>
</dbReference>
<dbReference type="InterPro" id="IPR007202">
    <property type="entry name" value="4Fe-4S_dom"/>
</dbReference>
<dbReference type="Gene3D" id="1.10.15.40">
    <property type="entry name" value="Electron transport complex subunit B, putative Fe-S cluster"/>
    <property type="match status" value="1"/>
</dbReference>
<dbReference type="PANTHER" id="PTHR36214:SF3">
    <property type="entry name" value="ACETYL-COA DECARBONYLASE_SYNTHASE COMPLEX SUBUNIT GAMMA"/>
    <property type="match status" value="1"/>
</dbReference>
<keyword evidence="7" id="KW-1185">Reference proteome</keyword>
<sequence>MYLKEIKMTFIQPCTADAERIRFKAKFSTDISEILPYINADVKDAIYNNKIQSLTIRKEFRIITIYGTNLAVSKAVNESEAYEIMDLVKELVNNTYERKDEIEPLYEMREKPSTLEVYKYLPKLNCKKCGQATCLAFASKLLSGTQNIRSCRPIYEEDNKENLEEIKYMLQMMGYE</sequence>
<evidence type="ECO:0000256" key="1">
    <source>
        <dbReference type="ARBA" id="ARBA00022485"/>
    </source>
</evidence>